<keyword evidence="2" id="KW-1185">Reference proteome</keyword>
<sequence length="37" mass="4368">MDCHSPKGLRNDDKNDRIQILCKHKKSVKKSSIFRQI</sequence>
<reference evidence="1 2" key="1">
    <citation type="journal article" date="2013" name="Genome Announc.">
        <title>Draft Genome Sequence of Helicobacter fennelliae Strain MRY12-0050, Isolated from a Bacteremia Patient.</title>
        <authorList>
            <person name="Rimbara E."/>
            <person name="Matsui M."/>
            <person name="Mori S."/>
            <person name="Suzuki S."/>
            <person name="Suzuki M."/>
            <person name="Kim H."/>
            <person name="Sekizuka T."/>
            <person name="Kuroda M."/>
            <person name="Shibayama K."/>
        </authorList>
    </citation>
    <scope>NUCLEOTIDE SEQUENCE [LARGE SCALE GENOMIC DNA]</scope>
    <source>
        <strain evidence="1 2">MRY12-0050</strain>
    </source>
</reference>
<name>T1CZT4_9HELI</name>
<proteinExistence type="predicted"/>
<gene>
    <name evidence="1" type="ORF">HFN_0546</name>
</gene>
<dbReference type="EMBL" id="BASD01000018">
    <property type="protein sequence ID" value="GAD19415.1"/>
    <property type="molecule type" value="Genomic_DNA"/>
</dbReference>
<comment type="caution">
    <text evidence="1">The sequence shown here is derived from an EMBL/GenBank/DDBJ whole genome shotgun (WGS) entry which is preliminary data.</text>
</comment>
<dbReference type="AlphaFoldDB" id="T1CZT4"/>
<organism evidence="1 2">
    <name type="scientific">Helicobacter fennelliae MRY12-0050</name>
    <dbReference type="NCBI Taxonomy" id="1325130"/>
    <lineage>
        <taxon>Bacteria</taxon>
        <taxon>Pseudomonadati</taxon>
        <taxon>Campylobacterota</taxon>
        <taxon>Epsilonproteobacteria</taxon>
        <taxon>Campylobacterales</taxon>
        <taxon>Helicobacteraceae</taxon>
        <taxon>Helicobacter</taxon>
    </lineage>
</organism>
<protein>
    <submittedName>
        <fullName evidence="1">Uncharacterized protein</fullName>
    </submittedName>
</protein>
<evidence type="ECO:0000313" key="1">
    <source>
        <dbReference type="EMBL" id="GAD19415.1"/>
    </source>
</evidence>
<evidence type="ECO:0000313" key="2">
    <source>
        <dbReference type="Proteomes" id="UP000018143"/>
    </source>
</evidence>
<accession>T1CZT4</accession>
<dbReference type="Proteomes" id="UP000018143">
    <property type="component" value="Unassembled WGS sequence"/>
</dbReference>